<dbReference type="Proteomes" id="UP000045285">
    <property type="component" value="Unassembled WGS sequence"/>
</dbReference>
<feature type="transmembrane region" description="Helical" evidence="1">
    <location>
        <begin position="7"/>
        <end position="26"/>
    </location>
</feature>
<evidence type="ECO:0000256" key="1">
    <source>
        <dbReference type="SAM" id="Phobius"/>
    </source>
</evidence>
<evidence type="ECO:0000313" key="4">
    <source>
        <dbReference type="Proteomes" id="UP000045285"/>
    </source>
</evidence>
<organism evidence="3 4">
    <name type="scientific">Mesorhizobium plurifarium</name>
    <dbReference type="NCBI Taxonomy" id="69974"/>
    <lineage>
        <taxon>Bacteria</taxon>
        <taxon>Pseudomonadati</taxon>
        <taxon>Pseudomonadota</taxon>
        <taxon>Alphaproteobacteria</taxon>
        <taxon>Hyphomicrobiales</taxon>
        <taxon>Phyllobacteriaceae</taxon>
        <taxon>Mesorhizobium</taxon>
    </lineage>
</organism>
<sequence length="182" mass="20296">MRKLLHAMILGLLGAGIVHIVVLFLVPEFSERDAWSRLAMASDLYKMTRLDAEAGGAPVVKSVDPLFYAAACRFDLSDGLVRIRAPGDVPFWSASVYDRNGHNIYSFNDHNANSEKLDAVVLTPAQMIDVRRDLPEDLQGAIFVEAPIEEGIFVVRAFVPDESWKPIVSRFLEQSACELQDY</sequence>
<gene>
    <name evidence="3" type="ORF">MPL3356_90202</name>
</gene>
<dbReference type="Pfam" id="PF06863">
    <property type="entry name" value="DUF1254"/>
    <property type="match status" value="1"/>
</dbReference>
<protein>
    <recommendedName>
        <fullName evidence="2">DUF1254 domain-containing protein</fullName>
    </recommendedName>
</protein>
<evidence type="ECO:0000259" key="2">
    <source>
        <dbReference type="Pfam" id="PF06863"/>
    </source>
</evidence>
<proteinExistence type="predicted"/>
<name>A0A090EKT5_MESPL</name>
<dbReference type="EMBL" id="CCMZ01000076">
    <property type="protein sequence ID" value="CDX29109.1"/>
    <property type="molecule type" value="Genomic_DNA"/>
</dbReference>
<dbReference type="InterPro" id="IPR010679">
    <property type="entry name" value="DUF1254"/>
</dbReference>
<keyword evidence="1" id="KW-0812">Transmembrane</keyword>
<dbReference type="PIRSF" id="PIRSF010244">
    <property type="entry name" value="UCP010244_imp"/>
    <property type="match status" value="1"/>
</dbReference>
<dbReference type="InterPro" id="IPR014456">
    <property type="entry name" value="UCP010244_IM"/>
</dbReference>
<keyword evidence="4" id="KW-1185">Reference proteome</keyword>
<reference evidence="4" key="1">
    <citation type="submission" date="2014-08" db="EMBL/GenBank/DDBJ databases">
        <authorList>
            <person name="Moulin L."/>
        </authorList>
    </citation>
    <scope>NUCLEOTIDE SEQUENCE [LARGE SCALE GENOMIC DNA]</scope>
</reference>
<dbReference type="AlphaFoldDB" id="A0A090EKT5"/>
<feature type="domain" description="DUF1254" evidence="2">
    <location>
        <begin position="71"/>
        <end position="176"/>
    </location>
</feature>
<dbReference type="STRING" id="69974.MPLDJ20_80317"/>
<accession>A0A090EKT5</accession>
<keyword evidence="1" id="KW-1133">Transmembrane helix</keyword>
<keyword evidence="1" id="KW-0472">Membrane</keyword>
<evidence type="ECO:0000313" key="3">
    <source>
        <dbReference type="EMBL" id="CDX29109.1"/>
    </source>
</evidence>